<dbReference type="Gene3D" id="3.40.50.12780">
    <property type="entry name" value="N-terminal domain of ligase-like"/>
    <property type="match status" value="1"/>
</dbReference>
<dbReference type="Pfam" id="PF00698">
    <property type="entry name" value="Acyl_transf_1"/>
    <property type="match status" value="1"/>
</dbReference>
<dbReference type="PROSITE" id="PS00606">
    <property type="entry name" value="KS3_1"/>
    <property type="match status" value="1"/>
</dbReference>
<dbReference type="InterPro" id="IPR005814">
    <property type="entry name" value="Aminotrans_3"/>
</dbReference>
<evidence type="ECO:0000259" key="6">
    <source>
        <dbReference type="PROSITE" id="PS50075"/>
    </source>
</evidence>
<keyword evidence="2" id="KW-0596">Phosphopantetheine</keyword>
<dbReference type="Gene3D" id="3.40.640.10">
    <property type="entry name" value="Type I PLP-dependent aspartate aminotransferase-like (Major domain)"/>
    <property type="match status" value="1"/>
</dbReference>
<dbReference type="PROSITE" id="PS52004">
    <property type="entry name" value="KS3_2"/>
    <property type="match status" value="1"/>
</dbReference>
<dbReference type="Gene3D" id="3.40.47.10">
    <property type="match status" value="1"/>
</dbReference>
<evidence type="ECO:0000313" key="8">
    <source>
        <dbReference type="EMBL" id="GGC30006.1"/>
    </source>
</evidence>
<dbReference type="InterPro" id="IPR018201">
    <property type="entry name" value="Ketoacyl_synth_AS"/>
</dbReference>
<evidence type="ECO:0008006" key="10">
    <source>
        <dbReference type="Google" id="ProtNLM"/>
    </source>
</evidence>
<name>A0ABQ1LUI4_9SPHI</name>
<dbReference type="Pfam" id="PF00501">
    <property type="entry name" value="AMP-binding"/>
    <property type="match status" value="1"/>
</dbReference>
<evidence type="ECO:0000256" key="1">
    <source>
        <dbReference type="ARBA" id="ARBA00001933"/>
    </source>
</evidence>
<dbReference type="SUPFAM" id="SSF47336">
    <property type="entry name" value="ACP-like"/>
    <property type="match status" value="2"/>
</dbReference>
<dbReference type="InterPro" id="IPR009081">
    <property type="entry name" value="PP-bd_ACP"/>
</dbReference>
<comment type="cofactor">
    <cofactor evidence="1">
        <name>pyridoxal 5'-phosphate</name>
        <dbReference type="ChEBI" id="CHEBI:597326"/>
    </cofactor>
</comment>
<dbReference type="Pfam" id="PF00550">
    <property type="entry name" value="PP-binding"/>
    <property type="match status" value="2"/>
</dbReference>
<keyword evidence="9" id="KW-1185">Reference proteome</keyword>
<dbReference type="PANTHER" id="PTHR43775">
    <property type="entry name" value="FATTY ACID SYNTHASE"/>
    <property type="match status" value="1"/>
</dbReference>
<dbReference type="SMART" id="SM00827">
    <property type="entry name" value="PKS_AT"/>
    <property type="match status" value="1"/>
</dbReference>
<dbReference type="SUPFAM" id="SSF53901">
    <property type="entry name" value="Thiolase-like"/>
    <property type="match status" value="1"/>
</dbReference>
<dbReference type="InterPro" id="IPR020806">
    <property type="entry name" value="PKS_PP-bd"/>
</dbReference>
<dbReference type="SUPFAM" id="SSF52151">
    <property type="entry name" value="FabD/lysophospholipase-like"/>
    <property type="match status" value="1"/>
</dbReference>
<dbReference type="InterPro" id="IPR014030">
    <property type="entry name" value="Ketoacyl_synth_N"/>
</dbReference>
<keyword evidence="5" id="KW-0663">Pyridoxal phosphate</keyword>
<dbReference type="SMART" id="SM01294">
    <property type="entry name" value="PKS_PP_betabranch"/>
    <property type="match status" value="1"/>
</dbReference>
<dbReference type="Proteomes" id="UP000597338">
    <property type="component" value="Unassembled WGS sequence"/>
</dbReference>
<dbReference type="InterPro" id="IPR014043">
    <property type="entry name" value="Acyl_transferase_dom"/>
</dbReference>
<dbReference type="SUPFAM" id="SSF53383">
    <property type="entry name" value="PLP-dependent transferases"/>
    <property type="match status" value="1"/>
</dbReference>
<dbReference type="InterPro" id="IPR015422">
    <property type="entry name" value="PyrdxlP-dep_Trfase_small"/>
</dbReference>
<dbReference type="Gene3D" id="3.90.1150.10">
    <property type="entry name" value="Aspartate Aminotransferase, domain 1"/>
    <property type="match status" value="1"/>
</dbReference>
<dbReference type="InterPro" id="IPR032821">
    <property type="entry name" value="PKS_assoc"/>
</dbReference>
<dbReference type="RefSeq" id="WP_188750680.1">
    <property type="nucleotide sequence ID" value="NZ_BMIK01000006.1"/>
</dbReference>
<dbReference type="InterPro" id="IPR016036">
    <property type="entry name" value="Malonyl_transacylase_ACP-bd"/>
</dbReference>
<evidence type="ECO:0000256" key="5">
    <source>
        <dbReference type="ARBA" id="ARBA00022898"/>
    </source>
</evidence>
<dbReference type="SUPFAM" id="SSF56801">
    <property type="entry name" value="Acetyl-CoA synthetase-like"/>
    <property type="match status" value="1"/>
</dbReference>
<dbReference type="Pfam" id="PF13193">
    <property type="entry name" value="AMP-binding_C"/>
    <property type="match status" value="1"/>
</dbReference>
<dbReference type="InterPro" id="IPR001227">
    <property type="entry name" value="Ac_transferase_dom_sf"/>
</dbReference>
<feature type="domain" description="Carrier" evidence="6">
    <location>
        <begin position="1504"/>
        <end position="1579"/>
    </location>
</feature>
<dbReference type="InterPro" id="IPR049704">
    <property type="entry name" value="Aminotrans_3_PPA_site"/>
</dbReference>
<dbReference type="SMART" id="SM00825">
    <property type="entry name" value="PKS_KS"/>
    <property type="match status" value="1"/>
</dbReference>
<dbReference type="Pfam" id="PF00202">
    <property type="entry name" value="Aminotran_3"/>
    <property type="match status" value="1"/>
</dbReference>
<dbReference type="Gene3D" id="1.10.1200.10">
    <property type="entry name" value="ACP-like"/>
    <property type="match status" value="2"/>
</dbReference>
<dbReference type="Gene3D" id="3.30.70.3290">
    <property type="match status" value="1"/>
</dbReference>
<dbReference type="InterPro" id="IPR025110">
    <property type="entry name" value="AMP-bd_C"/>
</dbReference>
<sequence>MEKSLHSIIDNIYQWAAKTPAAIAIKYNEVSISYRELTAAVDRLATEIYTSGASGSFIALSATKTANTIVGMVGIIQSGRAYLPLDREYPVERIAQMVQDAGIKHIVCDPSESEFFAQFGLTTLSVSDTVPNSPCNDVTLSGAGELVALLYTSGSTGIPKGVCMTHAGMLNLISHQLRNSKATQHSNNLLFSHLSFDASFQEVFVSLTSGGTLHIIDETIRLDAARLLHYIEQHRINRIFVPYVVLQYLTEAALHANRYPESLVEITTGGELLKITPVIRDFFIHKPECTLVNVYGPTETSIWVTDLRLIGDASLWPDIPTIGSPIDNVDLFFLDSEMKEVAIGDVGEIYIGGVNVSKGYLNREELTRERYLDWVDGQGQPHRLYRTGDLGRVLPNGEVEFHGRADHQVKIRGNRVELGEIEVQLAALPYVAQNVVVLREDIAGSKRLVAYLIGQNGKPHDISPIREHLMRHLPDYMIPAAFVWLDKFPKTTSGKVDRFALPAPEITRPDIGVPYRKPTTNSERKIVDLWSELLLINRIGVDDNFFELGGNSLLAQQTIAQLRQRHGTEVVITQIYQYPTAAHLAAVIDGEGAPQSEQPIARLKRNNRSNRGVAIIGMAGRFPGAASITELWDILLSGKETVSFFSDEELDGSIPNEARNDPNYVKARGIIDQADEFDAALFGINPTMAKLMDPQQRIFLEICRDVLESSGYLVSRHQHHIGIFAGTGNNTYFQNNLQHHPEEIAKIGAFQVMLANEKDYIATRTAYQLDLKGPAVSLNTACSTSLVAIAQAVEAIRNGQCGMAIAGGVSITVPINSGHQFEDGAMFSADGHTRPFDAEATGTVFSDGAGVVLLKDLDDAEADGDMIYAVVRGVGLSNDGGGKGSFMAPSAVGQATAIRMALNDADFSPETINYIEAHGTATPLGDPIEIEGLKMAFGNVTEKQFCRIGSIKSNMGHLTHAAGVAGIIKSALSLHHGIIPSSIHYRKPNPNIDFSNTPFVVNDTAFTWKPTESFRIGVSSFGVGGTNAHIVLENYVNTTIDESTPAPADRSSLIVWSAKTEESGSTYTARLLDFLKLNPTISLSGLAYTLQTTRESLNRRYMVVANSRTQLADRLTAGQQHTYNLQEKVSNLVFLFPGQGAQYANMGQTLYQSEPVYRRAFDECADILLEEVGEDIRTIVFSGDSETAGEALRNTYYTQPALFVTSYALAKLWMSWGITATAFVGHSVGEFVAAHLAGVFSLKDALRLIAVRGKLSSSIPTGSMLSVRAAAEQIIPLLPKGLSIAAVNAPNLCVVAGPQAEITEFSGLLESKEILCKMLQTSHAFHSSMMAPIIDAFKAEVERVTLKVPQTPIVSTVTANWLKDEQATSPEYWANHIIATVQFSNAITFIEHELSPIYLEAGPGQVTSTLVKQHGTDYAKRAFSSLYRSEEGEHMTLMLALGNLWLRGIDPQWERVYHEGSPRIIHDLPTYAYDRKRYWVGSKSSTPSTEKKYSNTTNTAMRKDLLISKIKELLEEASGIDIADAPLQANFIEIGFDSLLLTQIAQSLKKAFGVPVTFRMLNDEYNTLDLLGSYLDKQLPADVFQQPVETTAAAAEVSAPTANGTFSVAAHLPATGGAMVTYPQLDAISLISQQINLISQQIALLQGGTTVQSPVFPNPNNHSVALNGQATPQKTTTPVSASKNQTDLSLAPEEVAELKKPFGATARIEKQATDLNETQSRYLADLIERYVAKTAKSKAYTQEHRAYMADPRVVSGFKPTTKELVYSIVTNRSKGCKLWDIDGNEYIDALNGFGSNMLGYQPDFIAEALHQQIDEGYEVGPQHEKAGEVCKLICELTKMERAALCNTGSEAVLGAMRIARTVTGRSTIVAFSNSYHGIVDEVIVRGTKKLKTFPAASGILPEAVQNMLILDYGSPEALEIIRERADDIAAVLVEPVQSRRPEFQPIEFVRELRDIATESGIVLVFDEVITGFRMHLHGMQHVWGIEADLATYGKVVGSGMSVGVIAGKRAFMDALDGGYWEYGNESVPEIGVTYFAGTFVRHPLALAATKAALEYLKAQGPQLQEDLTKRTKSLADELNKICQKYRTPIFIAQFGSLWKVKYYQEFPYSELLFVAMRLRGIHILDGFPCFLTTAHTDEDIQQLLHAFEGSIHELVMAGFIPTHQDGKSEAVPPVPHARLGRDANGNAAWFVQDEKHPGKYLQVVTS</sequence>
<comment type="caution">
    <text evidence="8">The sequence shown here is derived from an EMBL/GenBank/DDBJ whole genome shotgun (WGS) entry which is preliminary data.</text>
</comment>
<dbReference type="InterPro" id="IPR036736">
    <property type="entry name" value="ACP-like_sf"/>
</dbReference>
<dbReference type="InterPro" id="IPR000873">
    <property type="entry name" value="AMP-dep_synth/lig_dom"/>
</dbReference>
<dbReference type="InterPro" id="IPR010071">
    <property type="entry name" value="AA_adenyl_dom"/>
</dbReference>
<dbReference type="Pfam" id="PF02801">
    <property type="entry name" value="Ketoacyl-synt_C"/>
    <property type="match status" value="1"/>
</dbReference>
<organism evidence="8 9">
    <name type="scientific">Parapedobacter defluvii</name>
    <dbReference type="NCBI Taxonomy" id="2045106"/>
    <lineage>
        <taxon>Bacteria</taxon>
        <taxon>Pseudomonadati</taxon>
        <taxon>Bacteroidota</taxon>
        <taxon>Sphingobacteriia</taxon>
        <taxon>Sphingobacteriales</taxon>
        <taxon>Sphingobacteriaceae</taxon>
        <taxon>Parapedobacter</taxon>
    </lineage>
</organism>
<dbReference type="InterPro" id="IPR016035">
    <property type="entry name" value="Acyl_Trfase/lysoPLipase"/>
</dbReference>
<dbReference type="PROSITE" id="PS00600">
    <property type="entry name" value="AA_TRANSFER_CLASS_3"/>
    <property type="match status" value="1"/>
</dbReference>
<dbReference type="InterPro" id="IPR045851">
    <property type="entry name" value="AMP-bd_C_sf"/>
</dbReference>
<dbReference type="PROSITE" id="PS50075">
    <property type="entry name" value="CARRIER"/>
    <property type="match status" value="2"/>
</dbReference>
<gene>
    <name evidence="8" type="ORF">GCM10011386_22510</name>
</gene>
<dbReference type="InterPro" id="IPR015424">
    <property type="entry name" value="PyrdxlP-dep_Trfase"/>
</dbReference>
<dbReference type="Gene3D" id="3.30.70.250">
    <property type="entry name" value="Malonyl-CoA ACP transacylase, ACP-binding"/>
    <property type="match status" value="1"/>
</dbReference>
<dbReference type="InterPro" id="IPR006162">
    <property type="entry name" value="Ppantetheine_attach_site"/>
</dbReference>
<dbReference type="InterPro" id="IPR042099">
    <property type="entry name" value="ANL_N_sf"/>
</dbReference>
<feature type="domain" description="Carrier" evidence="6">
    <location>
        <begin position="517"/>
        <end position="592"/>
    </location>
</feature>
<evidence type="ECO:0000313" key="9">
    <source>
        <dbReference type="Proteomes" id="UP000597338"/>
    </source>
</evidence>
<evidence type="ECO:0000256" key="4">
    <source>
        <dbReference type="ARBA" id="ARBA00022679"/>
    </source>
</evidence>
<dbReference type="InterPro" id="IPR020841">
    <property type="entry name" value="PKS_Beta-ketoAc_synthase_dom"/>
</dbReference>
<accession>A0ABQ1LUI4</accession>
<dbReference type="InterPro" id="IPR015421">
    <property type="entry name" value="PyrdxlP-dep_Trfase_major"/>
</dbReference>
<dbReference type="Gene3D" id="3.30.300.30">
    <property type="match status" value="1"/>
</dbReference>
<dbReference type="InterPro" id="IPR050091">
    <property type="entry name" value="PKS_NRPS_Biosynth_Enz"/>
</dbReference>
<feature type="domain" description="Ketosynthase family 3 (KS3)" evidence="7">
    <location>
        <begin position="610"/>
        <end position="1034"/>
    </location>
</feature>
<dbReference type="SMART" id="SM00823">
    <property type="entry name" value="PKS_PP"/>
    <property type="match status" value="2"/>
</dbReference>
<dbReference type="Pfam" id="PF16197">
    <property type="entry name" value="KAsynt_C_assoc"/>
    <property type="match status" value="1"/>
</dbReference>
<dbReference type="InterPro" id="IPR016039">
    <property type="entry name" value="Thiolase-like"/>
</dbReference>
<evidence type="ECO:0000256" key="3">
    <source>
        <dbReference type="ARBA" id="ARBA00022553"/>
    </source>
</evidence>
<dbReference type="InterPro" id="IPR020845">
    <property type="entry name" value="AMP-binding_CS"/>
</dbReference>
<dbReference type="PROSITE" id="PS00455">
    <property type="entry name" value="AMP_BINDING"/>
    <property type="match status" value="1"/>
</dbReference>
<reference evidence="9" key="1">
    <citation type="journal article" date="2019" name="Int. J. Syst. Evol. Microbiol.">
        <title>The Global Catalogue of Microorganisms (GCM) 10K type strain sequencing project: providing services to taxonomists for standard genome sequencing and annotation.</title>
        <authorList>
            <consortium name="The Broad Institute Genomics Platform"/>
            <consortium name="The Broad Institute Genome Sequencing Center for Infectious Disease"/>
            <person name="Wu L."/>
            <person name="Ma J."/>
        </authorList>
    </citation>
    <scope>NUCLEOTIDE SEQUENCE [LARGE SCALE GENOMIC DNA]</scope>
    <source>
        <strain evidence="9">CGMCC 1.15342</strain>
    </source>
</reference>
<dbReference type="InterPro" id="IPR014031">
    <property type="entry name" value="Ketoacyl_synth_C"/>
</dbReference>
<dbReference type="CDD" id="cd00833">
    <property type="entry name" value="PKS"/>
    <property type="match status" value="1"/>
</dbReference>
<evidence type="ECO:0000259" key="7">
    <source>
        <dbReference type="PROSITE" id="PS52004"/>
    </source>
</evidence>
<dbReference type="SUPFAM" id="SSF55048">
    <property type="entry name" value="Probable ACP-binding domain of malonyl-CoA ACP transacylase"/>
    <property type="match status" value="1"/>
</dbReference>
<keyword evidence="4" id="KW-0808">Transferase</keyword>
<dbReference type="EMBL" id="BMIK01000006">
    <property type="protein sequence ID" value="GGC30006.1"/>
    <property type="molecule type" value="Genomic_DNA"/>
</dbReference>
<proteinExistence type="predicted"/>
<dbReference type="Gene3D" id="3.40.366.10">
    <property type="entry name" value="Malonyl-Coenzyme A Acyl Carrier Protein, domain 2"/>
    <property type="match status" value="1"/>
</dbReference>
<protein>
    <recommendedName>
        <fullName evidence="10">Amino acid adenylation domain-containing protein</fullName>
    </recommendedName>
</protein>
<keyword evidence="3" id="KW-0597">Phosphoprotein</keyword>
<dbReference type="PANTHER" id="PTHR43775:SF51">
    <property type="entry name" value="INACTIVE PHENOLPHTHIOCEROL SYNTHESIS POLYKETIDE SYNTHASE TYPE I PKS1-RELATED"/>
    <property type="match status" value="1"/>
</dbReference>
<dbReference type="Pfam" id="PF00109">
    <property type="entry name" value="ketoacyl-synt"/>
    <property type="match status" value="1"/>
</dbReference>
<dbReference type="NCBIfam" id="TIGR01733">
    <property type="entry name" value="AA-adenyl-dom"/>
    <property type="match status" value="1"/>
</dbReference>
<evidence type="ECO:0000256" key="2">
    <source>
        <dbReference type="ARBA" id="ARBA00022450"/>
    </source>
</evidence>
<dbReference type="PROSITE" id="PS00012">
    <property type="entry name" value="PHOSPHOPANTETHEINE"/>
    <property type="match status" value="1"/>
</dbReference>